<gene>
    <name evidence="3" type="ORF">ACFSC7_04025</name>
</gene>
<sequence length="154" mass="17072">MKETHALAERDAPLPRASYPQFISIDTRWADVDVYGHLNNVVFYSYFDTAVNNLLITKGLLDPAGSPQIFLVVETGCRYFREAHHPARLDIGVAVERAGTSSVTYRLGAFVQGADLPAVEGRFVHVLVDRTTRRPVPLTAALRAHVETLALRQS</sequence>
<dbReference type="CDD" id="cd00586">
    <property type="entry name" value="4HBT"/>
    <property type="match status" value="1"/>
</dbReference>
<dbReference type="Proteomes" id="UP001597327">
    <property type="component" value="Unassembled WGS sequence"/>
</dbReference>
<name>A0ABW4JWM1_9HYPH</name>
<dbReference type="EC" id="3.1.2.-" evidence="3"/>
<reference evidence="4" key="1">
    <citation type="journal article" date="2019" name="Int. J. Syst. Evol. Microbiol.">
        <title>The Global Catalogue of Microorganisms (GCM) 10K type strain sequencing project: providing services to taxonomists for standard genome sequencing and annotation.</title>
        <authorList>
            <consortium name="The Broad Institute Genomics Platform"/>
            <consortium name="The Broad Institute Genome Sequencing Center for Infectious Disease"/>
            <person name="Wu L."/>
            <person name="Ma J."/>
        </authorList>
    </citation>
    <scope>NUCLEOTIDE SEQUENCE [LARGE SCALE GENOMIC DNA]</scope>
    <source>
        <strain evidence="4">JCM 3369</strain>
    </source>
</reference>
<dbReference type="PANTHER" id="PTHR31793:SF27">
    <property type="entry name" value="NOVEL THIOESTERASE SUPERFAMILY DOMAIN AND SAPOSIN A-TYPE DOMAIN CONTAINING PROTEIN (0610012H03RIK)"/>
    <property type="match status" value="1"/>
</dbReference>
<dbReference type="InterPro" id="IPR029069">
    <property type="entry name" value="HotDog_dom_sf"/>
</dbReference>
<evidence type="ECO:0000313" key="3">
    <source>
        <dbReference type="EMBL" id="MFD1694670.1"/>
    </source>
</evidence>
<evidence type="ECO:0000256" key="1">
    <source>
        <dbReference type="ARBA" id="ARBA00005953"/>
    </source>
</evidence>
<dbReference type="GO" id="GO:0016787">
    <property type="term" value="F:hydrolase activity"/>
    <property type="evidence" value="ECO:0007669"/>
    <property type="project" value="UniProtKB-KW"/>
</dbReference>
<dbReference type="RefSeq" id="WP_149891503.1">
    <property type="nucleotide sequence ID" value="NZ_JBHUFA010000001.1"/>
</dbReference>
<evidence type="ECO:0000256" key="2">
    <source>
        <dbReference type="ARBA" id="ARBA00022801"/>
    </source>
</evidence>
<proteinExistence type="inferred from homology"/>
<comment type="similarity">
    <text evidence="1">Belongs to the 4-hydroxybenzoyl-CoA thioesterase family.</text>
</comment>
<dbReference type="EMBL" id="JBHUFA010000001">
    <property type="protein sequence ID" value="MFD1694670.1"/>
    <property type="molecule type" value="Genomic_DNA"/>
</dbReference>
<dbReference type="SUPFAM" id="SSF54637">
    <property type="entry name" value="Thioesterase/thiol ester dehydrase-isomerase"/>
    <property type="match status" value="1"/>
</dbReference>
<accession>A0ABW4JWM1</accession>
<keyword evidence="2 3" id="KW-0378">Hydrolase</keyword>
<organism evidence="3 4">
    <name type="scientific">Roseibium aestuarii</name>
    <dbReference type="NCBI Taxonomy" id="2600299"/>
    <lineage>
        <taxon>Bacteria</taxon>
        <taxon>Pseudomonadati</taxon>
        <taxon>Pseudomonadota</taxon>
        <taxon>Alphaproteobacteria</taxon>
        <taxon>Hyphomicrobiales</taxon>
        <taxon>Stappiaceae</taxon>
        <taxon>Roseibium</taxon>
    </lineage>
</organism>
<evidence type="ECO:0000313" key="4">
    <source>
        <dbReference type="Proteomes" id="UP001597327"/>
    </source>
</evidence>
<comment type="caution">
    <text evidence="3">The sequence shown here is derived from an EMBL/GenBank/DDBJ whole genome shotgun (WGS) entry which is preliminary data.</text>
</comment>
<dbReference type="InterPro" id="IPR050563">
    <property type="entry name" value="4-hydroxybenzoyl-CoA_TE"/>
</dbReference>
<dbReference type="PANTHER" id="PTHR31793">
    <property type="entry name" value="4-HYDROXYBENZOYL-COA THIOESTERASE FAMILY MEMBER"/>
    <property type="match status" value="1"/>
</dbReference>
<keyword evidence="4" id="KW-1185">Reference proteome</keyword>
<dbReference type="Pfam" id="PF13279">
    <property type="entry name" value="4HBT_2"/>
    <property type="match status" value="1"/>
</dbReference>
<dbReference type="Gene3D" id="3.10.129.10">
    <property type="entry name" value="Hotdog Thioesterase"/>
    <property type="match status" value="1"/>
</dbReference>
<protein>
    <submittedName>
        <fullName evidence="3">Acyl-CoA thioesterase</fullName>
        <ecNumber evidence="3">3.1.2.-</ecNumber>
    </submittedName>
</protein>